<dbReference type="PANTHER" id="PTHR11440">
    <property type="entry name" value="LECITHIN-CHOLESTEROL ACYLTRANSFERASE-RELATED"/>
    <property type="match status" value="1"/>
</dbReference>
<organism evidence="2 3">
    <name type="scientific">Lentinus tigrinus ALCF2SS1-6</name>
    <dbReference type="NCBI Taxonomy" id="1328759"/>
    <lineage>
        <taxon>Eukaryota</taxon>
        <taxon>Fungi</taxon>
        <taxon>Dikarya</taxon>
        <taxon>Basidiomycota</taxon>
        <taxon>Agaricomycotina</taxon>
        <taxon>Agaricomycetes</taxon>
        <taxon>Polyporales</taxon>
        <taxon>Polyporaceae</taxon>
        <taxon>Lentinus</taxon>
    </lineage>
</organism>
<feature type="compositionally biased region" description="Basic and acidic residues" evidence="1">
    <location>
        <begin position="570"/>
        <end position="581"/>
    </location>
</feature>
<keyword evidence="2" id="KW-0378">Hydrolase</keyword>
<feature type="region of interest" description="Disordered" evidence="1">
    <location>
        <begin position="262"/>
        <end position="292"/>
    </location>
</feature>
<feature type="compositionally biased region" description="Polar residues" evidence="1">
    <location>
        <begin position="1"/>
        <end position="14"/>
    </location>
</feature>
<reference evidence="2" key="1">
    <citation type="journal article" date="2018" name="Genome Biol. Evol.">
        <title>Genomics and development of Lentinus tigrinus, a white-rot wood-decaying mushroom with dimorphic fruiting bodies.</title>
        <authorList>
            <person name="Wu B."/>
            <person name="Xu Z."/>
            <person name="Knudson A."/>
            <person name="Carlson A."/>
            <person name="Chen N."/>
            <person name="Kovaka S."/>
            <person name="LaButti K."/>
            <person name="Lipzen A."/>
            <person name="Pennachio C."/>
            <person name="Riley R."/>
            <person name="Schakwitz W."/>
            <person name="Umezawa K."/>
            <person name="Ohm R.A."/>
            <person name="Grigoriev I.V."/>
            <person name="Nagy L.G."/>
            <person name="Gibbons J."/>
            <person name="Hibbett D."/>
        </authorList>
    </citation>
    <scope>NUCLEOTIDE SEQUENCE [LARGE SCALE GENOMIC DNA]</scope>
    <source>
        <strain evidence="2">ALCF2SS1-6</strain>
    </source>
</reference>
<gene>
    <name evidence="2" type="ORF">L227DRAFT_578234</name>
</gene>
<dbReference type="AlphaFoldDB" id="A0A5C2S0X7"/>
<dbReference type="InterPro" id="IPR029058">
    <property type="entry name" value="AB_hydrolase_fold"/>
</dbReference>
<name>A0A5C2S0X7_9APHY</name>
<dbReference type="EMBL" id="ML122283">
    <property type="protein sequence ID" value="RPD57047.1"/>
    <property type="molecule type" value="Genomic_DNA"/>
</dbReference>
<proteinExistence type="predicted"/>
<feature type="region of interest" description="Disordered" evidence="1">
    <location>
        <begin position="185"/>
        <end position="250"/>
    </location>
</feature>
<feature type="region of interest" description="Disordered" evidence="1">
    <location>
        <begin position="137"/>
        <end position="164"/>
    </location>
</feature>
<feature type="compositionally biased region" description="Pro residues" evidence="1">
    <location>
        <begin position="80"/>
        <end position="98"/>
    </location>
</feature>
<feature type="compositionally biased region" description="Basic and acidic residues" evidence="1">
    <location>
        <begin position="594"/>
        <end position="615"/>
    </location>
</feature>
<dbReference type="Gene3D" id="3.40.50.1820">
    <property type="entry name" value="alpha/beta hydrolase"/>
    <property type="match status" value="1"/>
</dbReference>
<feature type="compositionally biased region" description="Polar residues" evidence="1">
    <location>
        <begin position="152"/>
        <end position="162"/>
    </location>
</feature>
<feature type="region of interest" description="Disordered" evidence="1">
    <location>
        <begin position="1"/>
        <end position="109"/>
    </location>
</feature>
<dbReference type="SUPFAM" id="SSF53474">
    <property type="entry name" value="alpha/beta-Hydrolases"/>
    <property type="match status" value="1"/>
</dbReference>
<feature type="region of interest" description="Disordered" evidence="1">
    <location>
        <begin position="569"/>
        <end position="661"/>
    </location>
</feature>
<feature type="compositionally biased region" description="Polar residues" evidence="1">
    <location>
        <begin position="219"/>
        <end position="250"/>
    </location>
</feature>
<dbReference type="OrthoDB" id="5592486at2759"/>
<protein>
    <submittedName>
        <fullName evidence="2">Alpha/beta-hydrolase</fullName>
    </submittedName>
</protein>
<keyword evidence="3" id="KW-1185">Reference proteome</keyword>
<accession>A0A5C2S0X7</accession>
<feature type="compositionally biased region" description="Low complexity" evidence="1">
    <location>
        <begin position="15"/>
        <end position="26"/>
    </location>
</feature>
<dbReference type="Proteomes" id="UP000313359">
    <property type="component" value="Unassembled WGS sequence"/>
</dbReference>
<feature type="compositionally biased region" description="Polar residues" evidence="1">
    <location>
        <begin position="65"/>
        <end position="78"/>
    </location>
</feature>
<evidence type="ECO:0000313" key="3">
    <source>
        <dbReference type="Proteomes" id="UP000313359"/>
    </source>
</evidence>
<dbReference type="STRING" id="1328759.A0A5C2S0X7"/>
<sequence length="661" mass="72402">MASPLSQLYTTATASSSQRPPHSRSSTNMNLSLPSSAAADYSAAQKRKRASQPTLPILRWFSAKQPGNTTSSNPNSPIHSRPPTPAPNPSDSPIPSSPSTPSSALSVLADAFADDPHILSAHSRGNSEDLRLPSRPEAARLPRSHNLHRPSYFSNLTRSTMPTACLSPPSPASYVRYTYTDPFEDPFSQREHDSSDLDLLLSPTPVPLPMPHSPARAHVNSSPPGVSSLDSLRSIQERSQSIHTSAPQQAFSFPQFPSLKNWFSNEESPDKENRNPMLSEEDSAETAEAEREHIRQKYAAPKNPIVFCHGLLGFDTVTLGPAIAPLQVQHWRGIRDALEANGIEILTTRVPATSSPVDRAKVLCQKIAEVYPGRAVHLIAHSMGGIDCRYLTTHLTDRPFKVLSVTTISTPHRGSSFADQFLATVGRERMPSVLSLLELLPNGGGDGKAFEFLTIENMRKFNENTPDVPGVHYFSWGAVYEPGLIDTWKWPHSVVLEKEGPNDGLVSLQSARWGTYLGTLEGVNHLDLVGWINTARYKWAEIMGREIKFKPATFYLGIADHLARVVEGQGKPESDQAKGEHGDEEEPRPGPSRETNDERQDRERGEMAESLEKGESQAGTPTPKVKDSTSTGGPGAHPTLRPPQFQRQPTKPDKPANTSRS</sequence>
<evidence type="ECO:0000256" key="1">
    <source>
        <dbReference type="SAM" id="MobiDB-lite"/>
    </source>
</evidence>
<evidence type="ECO:0000313" key="2">
    <source>
        <dbReference type="EMBL" id="RPD57047.1"/>
    </source>
</evidence>
<dbReference type="GO" id="GO:0016787">
    <property type="term" value="F:hydrolase activity"/>
    <property type="evidence" value="ECO:0007669"/>
    <property type="project" value="UniProtKB-KW"/>
</dbReference>